<accession>A0ABW6QXT8</accession>
<comment type="caution">
    <text evidence="2">The sequence shown here is derived from an EMBL/GenBank/DDBJ whole genome shotgun (WGS) entry which is preliminary data.</text>
</comment>
<proteinExistence type="predicted"/>
<evidence type="ECO:0000256" key="1">
    <source>
        <dbReference type="SAM" id="SignalP"/>
    </source>
</evidence>
<organism evidence="2 3">
    <name type="scientific">Nocardia suismassiliense</name>
    <dbReference type="NCBI Taxonomy" id="2077092"/>
    <lineage>
        <taxon>Bacteria</taxon>
        <taxon>Bacillati</taxon>
        <taxon>Actinomycetota</taxon>
        <taxon>Actinomycetes</taxon>
        <taxon>Mycobacteriales</taxon>
        <taxon>Nocardiaceae</taxon>
        <taxon>Nocardia</taxon>
    </lineage>
</organism>
<dbReference type="EMBL" id="JBIAPI010000006">
    <property type="protein sequence ID" value="MFF3225823.1"/>
    <property type="molecule type" value="Genomic_DNA"/>
</dbReference>
<evidence type="ECO:0000313" key="2">
    <source>
        <dbReference type="EMBL" id="MFF3225823.1"/>
    </source>
</evidence>
<dbReference type="Proteomes" id="UP001601948">
    <property type="component" value="Unassembled WGS sequence"/>
</dbReference>
<sequence>MRIRAAVMAVGIAILGLTGMSAPANAVASPSYTKLAPESELAGWRHLGWYRTHGQCVDAGQQFQREHAIREWRCGYDAGHSPSYALSGR</sequence>
<protein>
    <submittedName>
        <fullName evidence="2">Uncharacterized protein</fullName>
    </submittedName>
</protein>
<feature type="chain" id="PRO_5046637633" evidence="1">
    <location>
        <begin position="27"/>
        <end position="89"/>
    </location>
</feature>
<reference evidence="2 3" key="1">
    <citation type="submission" date="2024-10" db="EMBL/GenBank/DDBJ databases">
        <title>The Natural Products Discovery Center: Release of the First 8490 Sequenced Strains for Exploring Actinobacteria Biosynthetic Diversity.</title>
        <authorList>
            <person name="Kalkreuter E."/>
            <person name="Kautsar S.A."/>
            <person name="Yang D."/>
            <person name="Bader C.D."/>
            <person name="Teijaro C.N."/>
            <person name="Fluegel L."/>
            <person name="Davis C.M."/>
            <person name="Simpson J.R."/>
            <person name="Lauterbach L."/>
            <person name="Steele A.D."/>
            <person name="Gui C."/>
            <person name="Meng S."/>
            <person name="Li G."/>
            <person name="Viehrig K."/>
            <person name="Ye F."/>
            <person name="Su P."/>
            <person name="Kiefer A.F."/>
            <person name="Nichols A."/>
            <person name="Cepeda A.J."/>
            <person name="Yan W."/>
            <person name="Fan B."/>
            <person name="Jiang Y."/>
            <person name="Adhikari A."/>
            <person name="Zheng C.-J."/>
            <person name="Schuster L."/>
            <person name="Cowan T.M."/>
            <person name="Smanski M.J."/>
            <person name="Chevrette M.G."/>
            <person name="De Carvalho L.P.S."/>
            <person name="Shen B."/>
        </authorList>
    </citation>
    <scope>NUCLEOTIDE SEQUENCE [LARGE SCALE GENOMIC DNA]</scope>
    <source>
        <strain evidence="2 3">NPDC003040</strain>
    </source>
</reference>
<feature type="signal peptide" evidence="1">
    <location>
        <begin position="1"/>
        <end position="26"/>
    </location>
</feature>
<evidence type="ECO:0000313" key="3">
    <source>
        <dbReference type="Proteomes" id="UP001601948"/>
    </source>
</evidence>
<name>A0ABW6QXT8_9NOCA</name>
<gene>
    <name evidence="2" type="ORF">ACFYV7_23705</name>
</gene>
<keyword evidence="1" id="KW-0732">Signal</keyword>
<keyword evidence="3" id="KW-1185">Reference proteome</keyword>
<dbReference type="RefSeq" id="WP_107656783.1">
    <property type="nucleotide sequence ID" value="NZ_JBIAPI010000006.1"/>
</dbReference>